<evidence type="ECO:0000313" key="2">
    <source>
        <dbReference type="EMBL" id="JAS04190.1"/>
    </source>
</evidence>
<feature type="chain" id="PRO_5013481386" evidence="1">
    <location>
        <begin position="19"/>
        <end position="83"/>
    </location>
</feature>
<proteinExistence type="predicted"/>
<evidence type="ECO:0000256" key="1">
    <source>
        <dbReference type="SAM" id="SignalP"/>
    </source>
</evidence>
<name>A0A194ANN4_PINFU</name>
<dbReference type="AlphaFoldDB" id="A0A194ANN4"/>
<dbReference type="EMBL" id="GELH01000082">
    <property type="protein sequence ID" value="JAS04190.1"/>
    <property type="molecule type" value="Transcribed_RNA"/>
</dbReference>
<sequence length="83" mass="9331">MKLTVAICLLSFIALVWGESCVVKYDCIDVGCNHHTMNSCENHICTCSPITDKFRCATAGDCQRHTGICNTKWLCLNRECRCQ</sequence>
<protein>
    <submittedName>
        <fullName evidence="2">Uncharacterized protein</fullName>
    </submittedName>
</protein>
<keyword evidence="1" id="KW-0732">Signal</keyword>
<organism evidence="2">
    <name type="scientific">Pinctada fucata</name>
    <name type="common">Akoya pearl oyster</name>
    <name type="synonym">Pinctada imbricata fucata</name>
    <dbReference type="NCBI Taxonomy" id="50426"/>
    <lineage>
        <taxon>Eukaryota</taxon>
        <taxon>Metazoa</taxon>
        <taxon>Spiralia</taxon>
        <taxon>Lophotrochozoa</taxon>
        <taxon>Mollusca</taxon>
        <taxon>Bivalvia</taxon>
        <taxon>Autobranchia</taxon>
        <taxon>Pteriomorphia</taxon>
        <taxon>Pterioida</taxon>
        <taxon>Pterioidea</taxon>
        <taxon>Pteriidae</taxon>
        <taxon>Pinctada</taxon>
    </lineage>
</organism>
<feature type="signal peptide" evidence="1">
    <location>
        <begin position="1"/>
        <end position="18"/>
    </location>
</feature>
<reference evidence="2" key="1">
    <citation type="submission" date="2016-03" db="EMBL/GenBank/DDBJ databases">
        <authorList>
            <person name="Ploux O."/>
        </authorList>
    </citation>
    <scope>NUCLEOTIDE SEQUENCE</scope>
    <source>
        <tissue evidence="2">Mantle</tissue>
    </source>
</reference>
<accession>A0A194ANN4</accession>
<dbReference type="EMBL" id="GELH01000081">
    <property type="protein sequence ID" value="JAS04191.1"/>
    <property type="molecule type" value="Transcribed_RNA"/>
</dbReference>